<evidence type="ECO:0000256" key="1">
    <source>
        <dbReference type="SAM" id="MobiDB-lite"/>
    </source>
</evidence>
<feature type="region of interest" description="Disordered" evidence="1">
    <location>
        <begin position="208"/>
        <end position="235"/>
    </location>
</feature>
<feature type="compositionally biased region" description="Polar residues" evidence="1">
    <location>
        <begin position="286"/>
        <end position="295"/>
    </location>
</feature>
<feature type="compositionally biased region" description="Low complexity" evidence="1">
    <location>
        <begin position="257"/>
        <end position="267"/>
    </location>
</feature>
<organism evidence="2 3">
    <name type="scientific">Meripilus lineatus</name>
    <dbReference type="NCBI Taxonomy" id="2056292"/>
    <lineage>
        <taxon>Eukaryota</taxon>
        <taxon>Fungi</taxon>
        <taxon>Dikarya</taxon>
        <taxon>Basidiomycota</taxon>
        <taxon>Agaricomycotina</taxon>
        <taxon>Agaricomycetes</taxon>
        <taxon>Polyporales</taxon>
        <taxon>Meripilaceae</taxon>
        <taxon>Meripilus</taxon>
    </lineage>
</organism>
<feature type="region of interest" description="Disordered" evidence="1">
    <location>
        <begin position="250"/>
        <end position="304"/>
    </location>
</feature>
<comment type="caution">
    <text evidence="2">The sequence shown here is derived from an EMBL/GenBank/DDBJ whole genome shotgun (WGS) entry which is preliminary data.</text>
</comment>
<proteinExistence type="predicted"/>
<protein>
    <submittedName>
        <fullName evidence="2">Uncharacterized protein</fullName>
    </submittedName>
</protein>
<accession>A0AAD5USW6</accession>
<feature type="compositionally biased region" description="Polar residues" evidence="1">
    <location>
        <begin position="268"/>
        <end position="277"/>
    </location>
</feature>
<keyword evidence="3" id="KW-1185">Reference proteome</keyword>
<evidence type="ECO:0000313" key="2">
    <source>
        <dbReference type="EMBL" id="KAJ3476824.1"/>
    </source>
</evidence>
<gene>
    <name evidence="2" type="ORF">NLI96_g10891</name>
</gene>
<feature type="compositionally biased region" description="Polar residues" evidence="1">
    <location>
        <begin position="223"/>
        <end position="234"/>
    </location>
</feature>
<evidence type="ECO:0000313" key="3">
    <source>
        <dbReference type="Proteomes" id="UP001212997"/>
    </source>
</evidence>
<dbReference type="Proteomes" id="UP001212997">
    <property type="component" value="Unassembled WGS sequence"/>
</dbReference>
<sequence>MWDTLTTLDFRPAFGCSLASFGVASDYAITRLQPLVDDVIKRAQEYSELHNSKGTRIRFTCAAMSDSLKRLSYPATFRDINRQFVSVQRFWKESVAWLTWVQDKWEHFEPSPSANVAPAPIDNRFMGAYTTDPAVVQILMRAGVPVWLLRPPELILPTTIIHEVINPTQASSVINTNDPKFALYHGTIGDRALSVTCMGGHTYSDVEHVPHHDPDVSARPRISISQPNKPSSSLGFAPLREDIAVVFPSEHTSRTGSAGSSLSRFSSPIQSQTTKNASKSSSKSSVPYQQPSPGANRNPFIDPNHSDMPKPLSIWAAELRLCSEGTTPIRRWGYLFPDPALFVTCSRERADNFFSTWLGLRVAWVTLHENYPADVRPLLTQTWRDILGGLQGQVVTLGQQTRTSARKQTSQQALEHVFEIQGIEDASFAMTPPFAYRSHIYQQNEVIPPNVRQEILWEIYHLGFRAELLALDRHLVPSQYSDQSSLDRDEFLRRQMVDRVCGGQLDLGTSALDEAVKALSSPILSVRLPSIEAFRLIIVRWPLCPHALVQIESLTDPRHPPRNISIAERLIYKFYLRSFYFHAGRPALVPHAPAA</sequence>
<dbReference type="EMBL" id="JANAWD010000663">
    <property type="protein sequence ID" value="KAJ3476824.1"/>
    <property type="molecule type" value="Genomic_DNA"/>
</dbReference>
<reference evidence="2" key="1">
    <citation type="submission" date="2022-07" db="EMBL/GenBank/DDBJ databases">
        <title>Genome Sequence of Physisporinus lineatus.</title>
        <authorList>
            <person name="Buettner E."/>
        </authorList>
    </citation>
    <scope>NUCLEOTIDE SEQUENCE</scope>
    <source>
        <strain evidence="2">VT162</strain>
    </source>
</reference>
<feature type="compositionally biased region" description="Basic and acidic residues" evidence="1">
    <location>
        <begin position="208"/>
        <end position="218"/>
    </location>
</feature>
<name>A0AAD5USW6_9APHY</name>
<dbReference type="AlphaFoldDB" id="A0AAD5USW6"/>